<dbReference type="Pfam" id="PF00072">
    <property type="entry name" value="Response_reg"/>
    <property type="match status" value="1"/>
</dbReference>
<dbReference type="Gene3D" id="3.40.50.2300">
    <property type="match status" value="1"/>
</dbReference>
<dbReference type="FunFam" id="3.40.50.2300:FF:000001">
    <property type="entry name" value="DNA-binding response regulator PhoB"/>
    <property type="match status" value="1"/>
</dbReference>
<evidence type="ECO:0000256" key="2">
    <source>
        <dbReference type="ARBA" id="ARBA00022553"/>
    </source>
</evidence>
<name>A0A174U143_9FIRM</name>
<dbReference type="InterPro" id="IPR036388">
    <property type="entry name" value="WH-like_DNA-bd_sf"/>
</dbReference>
<dbReference type="Gene3D" id="1.10.10.10">
    <property type="entry name" value="Winged helix-like DNA-binding domain superfamily/Winged helix DNA-binding domain"/>
    <property type="match status" value="1"/>
</dbReference>
<accession>A0A174U143</accession>
<evidence type="ECO:0000313" key="15">
    <source>
        <dbReference type="Proteomes" id="UP000251853"/>
    </source>
</evidence>
<evidence type="ECO:0000313" key="14">
    <source>
        <dbReference type="Proteomes" id="UP000095512"/>
    </source>
</evidence>
<evidence type="ECO:0000313" key="12">
    <source>
        <dbReference type="EMBL" id="CUQ15912.1"/>
    </source>
</evidence>
<dbReference type="InterPro" id="IPR001789">
    <property type="entry name" value="Sig_transdc_resp-reg_receiver"/>
</dbReference>
<dbReference type="InterPro" id="IPR039420">
    <property type="entry name" value="WalR-like"/>
</dbReference>
<dbReference type="InterPro" id="IPR001867">
    <property type="entry name" value="OmpR/PhoB-type_DNA-bd"/>
</dbReference>
<evidence type="ECO:0000256" key="5">
    <source>
        <dbReference type="ARBA" id="ARBA00023125"/>
    </source>
</evidence>
<dbReference type="PROSITE" id="PS50110">
    <property type="entry name" value="RESPONSE_REGULATORY"/>
    <property type="match status" value="1"/>
</dbReference>
<feature type="DNA-binding region" description="OmpR/PhoB-type" evidence="9">
    <location>
        <begin position="130"/>
        <end position="226"/>
    </location>
</feature>
<dbReference type="RefSeq" id="WP_057573051.1">
    <property type="nucleotide sequence ID" value="NZ_CATYWZ010000157.1"/>
</dbReference>
<dbReference type="CDD" id="cd17574">
    <property type="entry name" value="REC_OmpR"/>
    <property type="match status" value="1"/>
</dbReference>
<evidence type="ECO:0000256" key="8">
    <source>
        <dbReference type="PROSITE-ProRule" id="PRU00169"/>
    </source>
</evidence>
<dbReference type="SMART" id="SM00862">
    <property type="entry name" value="Trans_reg_C"/>
    <property type="match status" value="1"/>
</dbReference>
<sequence>MKVLVVDDEKDIVKLIRRSFEMEGYDTIGAYNGTEAIQKVKCQAPDIVLLDIMLPDMDGYEVLQAVQEYDETLPVIFITAQDKTYSKILGLELGADDFITKPLNIKELVLKVKVLWRRMNYIQMRQTDNQKTLCYGNLELHPGMRKVFIEGDTRELTYKEFDTVYFLARHYAHVFTREQLINEIWGFDYVGNTRAVDILIKRLRAKIEPYGNYIHTIYGVGYKFEVPDSGEKEDKE</sequence>
<dbReference type="AlphaFoldDB" id="A0A174U143"/>
<protein>
    <recommendedName>
        <fullName evidence="1">Stage 0 sporulation protein A homolog</fullName>
    </recommendedName>
</protein>
<dbReference type="Gene3D" id="6.10.250.690">
    <property type="match status" value="1"/>
</dbReference>
<dbReference type="GO" id="GO:0006355">
    <property type="term" value="P:regulation of DNA-templated transcription"/>
    <property type="evidence" value="ECO:0007669"/>
    <property type="project" value="InterPro"/>
</dbReference>
<dbReference type="GO" id="GO:0000976">
    <property type="term" value="F:transcription cis-regulatory region binding"/>
    <property type="evidence" value="ECO:0007669"/>
    <property type="project" value="TreeGrafter"/>
</dbReference>
<dbReference type="SUPFAM" id="SSF52172">
    <property type="entry name" value="CheY-like"/>
    <property type="match status" value="1"/>
</dbReference>
<dbReference type="PROSITE" id="PS51755">
    <property type="entry name" value="OMPR_PHOB"/>
    <property type="match status" value="1"/>
</dbReference>
<evidence type="ECO:0000256" key="1">
    <source>
        <dbReference type="ARBA" id="ARBA00018672"/>
    </source>
</evidence>
<keyword evidence="3" id="KW-0902">Two-component regulatory system</keyword>
<feature type="domain" description="OmpR/PhoB-type" evidence="11">
    <location>
        <begin position="130"/>
        <end position="226"/>
    </location>
</feature>
<reference evidence="12 14" key="1">
    <citation type="submission" date="2015-09" db="EMBL/GenBank/DDBJ databases">
        <authorList>
            <consortium name="Pathogen Informatics"/>
        </authorList>
    </citation>
    <scope>NUCLEOTIDE SEQUENCE [LARGE SCALE GENOMIC DNA]</scope>
    <source>
        <strain evidence="12 14">2789STDY5834865</strain>
    </source>
</reference>
<gene>
    <name evidence="12" type="primary">phoP_6</name>
    <name evidence="13" type="synonym">phoP_3</name>
    <name evidence="12" type="ORF">ERS852480_05019</name>
    <name evidence="13" type="ORF">NCTC11224_02557</name>
</gene>
<organism evidence="12 14">
    <name type="scientific">Enterocloster clostridioformis</name>
    <dbReference type="NCBI Taxonomy" id="1531"/>
    <lineage>
        <taxon>Bacteria</taxon>
        <taxon>Bacillati</taxon>
        <taxon>Bacillota</taxon>
        <taxon>Clostridia</taxon>
        <taxon>Lachnospirales</taxon>
        <taxon>Lachnospiraceae</taxon>
        <taxon>Enterocloster</taxon>
    </lineage>
</organism>
<feature type="domain" description="Response regulatory" evidence="10">
    <location>
        <begin position="2"/>
        <end position="116"/>
    </location>
</feature>
<evidence type="ECO:0000256" key="4">
    <source>
        <dbReference type="ARBA" id="ARBA00023015"/>
    </source>
</evidence>
<keyword evidence="15" id="KW-1185">Reference proteome</keyword>
<evidence type="ECO:0000256" key="7">
    <source>
        <dbReference type="ARBA" id="ARBA00024867"/>
    </source>
</evidence>
<dbReference type="EMBL" id="CZAB01000098">
    <property type="protein sequence ID" value="CUQ15912.1"/>
    <property type="molecule type" value="Genomic_DNA"/>
</dbReference>
<dbReference type="CDD" id="cd00383">
    <property type="entry name" value="trans_reg_C"/>
    <property type="match status" value="1"/>
</dbReference>
<dbReference type="InterPro" id="IPR011006">
    <property type="entry name" value="CheY-like_superfamily"/>
</dbReference>
<dbReference type="GO" id="GO:0032993">
    <property type="term" value="C:protein-DNA complex"/>
    <property type="evidence" value="ECO:0007669"/>
    <property type="project" value="TreeGrafter"/>
</dbReference>
<dbReference type="GO" id="GO:0005829">
    <property type="term" value="C:cytosol"/>
    <property type="evidence" value="ECO:0007669"/>
    <property type="project" value="TreeGrafter"/>
</dbReference>
<keyword evidence="6" id="KW-0804">Transcription</keyword>
<dbReference type="PANTHER" id="PTHR48111:SF73">
    <property type="entry name" value="ALKALINE PHOSPHATASE SYNTHESIS TRANSCRIPTIONAL REGULATORY PROTEIN PHOP"/>
    <property type="match status" value="1"/>
</dbReference>
<keyword evidence="5 9" id="KW-0238">DNA-binding</keyword>
<dbReference type="Pfam" id="PF00486">
    <property type="entry name" value="Trans_reg_C"/>
    <property type="match status" value="1"/>
</dbReference>
<dbReference type="Proteomes" id="UP000095512">
    <property type="component" value="Unassembled WGS sequence"/>
</dbReference>
<evidence type="ECO:0000256" key="9">
    <source>
        <dbReference type="PROSITE-ProRule" id="PRU01091"/>
    </source>
</evidence>
<dbReference type="PANTHER" id="PTHR48111">
    <property type="entry name" value="REGULATOR OF RPOS"/>
    <property type="match status" value="1"/>
</dbReference>
<dbReference type="SMART" id="SM00448">
    <property type="entry name" value="REC"/>
    <property type="match status" value="1"/>
</dbReference>
<evidence type="ECO:0000256" key="6">
    <source>
        <dbReference type="ARBA" id="ARBA00023163"/>
    </source>
</evidence>
<reference evidence="13 15" key="2">
    <citation type="submission" date="2018-06" db="EMBL/GenBank/DDBJ databases">
        <authorList>
            <consortium name="Pathogen Informatics"/>
            <person name="Doyle S."/>
        </authorList>
    </citation>
    <scope>NUCLEOTIDE SEQUENCE [LARGE SCALE GENOMIC DNA]</scope>
    <source>
        <strain evidence="13 15">NCTC11224</strain>
    </source>
</reference>
<evidence type="ECO:0000259" key="11">
    <source>
        <dbReference type="PROSITE" id="PS51755"/>
    </source>
</evidence>
<evidence type="ECO:0000259" key="10">
    <source>
        <dbReference type="PROSITE" id="PS50110"/>
    </source>
</evidence>
<dbReference type="GO" id="GO:0000156">
    <property type="term" value="F:phosphorelay response regulator activity"/>
    <property type="evidence" value="ECO:0007669"/>
    <property type="project" value="TreeGrafter"/>
</dbReference>
<keyword evidence="2 8" id="KW-0597">Phosphoprotein</keyword>
<evidence type="ECO:0000256" key="3">
    <source>
        <dbReference type="ARBA" id="ARBA00023012"/>
    </source>
</evidence>
<feature type="modified residue" description="4-aspartylphosphate" evidence="8">
    <location>
        <position position="51"/>
    </location>
</feature>
<proteinExistence type="predicted"/>
<dbReference type="Proteomes" id="UP000251853">
    <property type="component" value="Unassembled WGS sequence"/>
</dbReference>
<keyword evidence="4" id="KW-0805">Transcription regulation</keyword>
<dbReference type="EMBL" id="UAVW01000009">
    <property type="protein sequence ID" value="SQB11204.1"/>
    <property type="molecule type" value="Genomic_DNA"/>
</dbReference>
<evidence type="ECO:0000313" key="13">
    <source>
        <dbReference type="EMBL" id="SQB11204.1"/>
    </source>
</evidence>
<comment type="function">
    <text evidence="7">May play the central regulatory role in sporulation. It may be an element of the effector pathway responsible for the activation of sporulation genes in response to nutritional stress. Spo0A may act in concert with spo0H (a sigma factor) to control the expression of some genes that are critical to the sporulation process.</text>
</comment>